<evidence type="ECO:0000256" key="1">
    <source>
        <dbReference type="SAM" id="MobiDB-lite"/>
    </source>
</evidence>
<protein>
    <submittedName>
        <fullName evidence="2">Uncharacterized protein</fullName>
    </submittedName>
</protein>
<gene>
    <name evidence="2" type="ORF">PR048_028511</name>
</gene>
<dbReference type="Proteomes" id="UP001159363">
    <property type="component" value="Chromosome 12"/>
</dbReference>
<organism evidence="2 3">
    <name type="scientific">Dryococelus australis</name>
    <dbReference type="NCBI Taxonomy" id="614101"/>
    <lineage>
        <taxon>Eukaryota</taxon>
        <taxon>Metazoa</taxon>
        <taxon>Ecdysozoa</taxon>
        <taxon>Arthropoda</taxon>
        <taxon>Hexapoda</taxon>
        <taxon>Insecta</taxon>
        <taxon>Pterygota</taxon>
        <taxon>Neoptera</taxon>
        <taxon>Polyneoptera</taxon>
        <taxon>Phasmatodea</taxon>
        <taxon>Verophasmatodea</taxon>
        <taxon>Anareolatae</taxon>
        <taxon>Phasmatidae</taxon>
        <taxon>Eurycanthinae</taxon>
        <taxon>Dryococelus</taxon>
    </lineage>
</organism>
<name>A0ABQ9GAS0_9NEOP</name>
<keyword evidence="3" id="KW-1185">Reference proteome</keyword>
<evidence type="ECO:0000313" key="2">
    <source>
        <dbReference type="EMBL" id="KAJ8869520.1"/>
    </source>
</evidence>
<feature type="region of interest" description="Disordered" evidence="1">
    <location>
        <begin position="560"/>
        <end position="585"/>
    </location>
</feature>
<sequence>MAFVRSPYQHSPEVISVNHGKPKSGGPTGNRTRVLPNASPVNYHCATSLGNCGNYHCATSLGNCGCNHCATSLVDFWGISAKSALSASRKYRRELNFSARLTLCLFDAIGVHAEVRLAVKAAMKPLDETCKQPSPYSQEHPALWSCLLRWDGGINCLPTYRPGKREILEKTTPTSGISSNDSHIRKSGSDPGSPRAALSKATQHVIDPELQNVFSANHPVPLHHPRVCFWRTGLFKCSASQNLPPQGQKPFLGDCLVHGGSCRAPLPQTIQGHAVPHSLSTLKNQLIFYARDCNGDITALFPVERRDFTASALVFAYPFPDTVSAVSALGGVANRGKVSPMSLYHDSWSLAQSFPSRTGLTRVSGRLPQHVDLALDNTPISMRRSDAQSVLRADEVRMEQHGNAKEETGDTRENPPTSGIVRHDSHLSENPGVTRSGIEPVRLGGKRRRVSWTAPGGGQVEVSGRGASTSPTRPDIGVEHGAGDVSARHHTRTHTASSTTLSSCELLASPPRICRLPLRHSTRGLDLGPPVRDGTTSQVSRGVATSSFRRATRAIRATMPRASRAPSPLSARLSAGLPASQKQSSDVHNTLYDRVKRCRERKIIKASERVNVDVFAQNKRPCPRHSHEPFLLVESLQEEWSVAGKSLENPPASGIVQHDSHQRKSGSEPARYRTRIAALMYSTSRKMSGFGHLKPEIHAGLKGLGHRGKTEDVVLLPEYSSTSCKQSLNESNQLGLTALGTRPFVFTLTCSDALMFNLRTRHRSTRSYGHARESVFVTFRRTVSPRFKSRYALWDSTTVSDSACAIYFAYLRLLISSPAGLASRPPIRSKKSFPNIARQIREWMCPHGENRHTVLCLYGYLLYISPDNHDRIRPTGGTVAKQLACSPPTKAIRAQYPAGSLRIFACGNRAGRCRWSAGLLGDLPFPPPLHSSDAPYSPQ</sequence>
<evidence type="ECO:0000313" key="3">
    <source>
        <dbReference type="Proteomes" id="UP001159363"/>
    </source>
</evidence>
<dbReference type="EMBL" id="JARBHB010000013">
    <property type="protein sequence ID" value="KAJ8869520.1"/>
    <property type="molecule type" value="Genomic_DNA"/>
</dbReference>
<accession>A0ABQ9GAS0</accession>
<feature type="compositionally biased region" description="Polar residues" evidence="1">
    <location>
        <begin position="171"/>
        <end position="181"/>
    </location>
</feature>
<proteinExistence type="predicted"/>
<reference evidence="2 3" key="1">
    <citation type="submission" date="2023-02" db="EMBL/GenBank/DDBJ databases">
        <title>LHISI_Scaffold_Assembly.</title>
        <authorList>
            <person name="Stuart O.P."/>
            <person name="Cleave R."/>
            <person name="Magrath M.J.L."/>
            <person name="Mikheyev A.S."/>
        </authorList>
    </citation>
    <scope>NUCLEOTIDE SEQUENCE [LARGE SCALE GENOMIC DNA]</scope>
    <source>
        <strain evidence="2">Daus_M_001</strain>
        <tissue evidence="2">Leg muscle</tissue>
    </source>
</reference>
<feature type="compositionally biased region" description="Basic and acidic residues" evidence="1">
    <location>
        <begin position="399"/>
        <end position="413"/>
    </location>
</feature>
<feature type="region of interest" description="Disordered" evidence="1">
    <location>
        <begin position="170"/>
        <end position="199"/>
    </location>
</feature>
<feature type="region of interest" description="Disordered" evidence="1">
    <location>
        <begin position="649"/>
        <end position="669"/>
    </location>
</feature>
<feature type="region of interest" description="Disordered" evidence="1">
    <location>
        <begin position="399"/>
        <end position="497"/>
    </location>
</feature>
<feature type="region of interest" description="Disordered" evidence="1">
    <location>
        <begin position="1"/>
        <end position="31"/>
    </location>
</feature>
<comment type="caution">
    <text evidence="2">The sequence shown here is derived from an EMBL/GenBank/DDBJ whole genome shotgun (WGS) entry which is preliminary data.</text>
</comment>